<dbReference type="RefSeq" id="WP_185004819.1">
    <property type="nucleotide sequence ID" value="NZ_BAAAUI010000046.1"/>
</dbReference>
<reference evidence="5 6" key="1">
    <citation type="submission" date="2020-08" db="EMBL/GenBank/DDBJ databases">
        <title>Sequencing the genomes of 1000 actinobacteria strains.</title>
        <authorList>
            <person name="Klenk H.-P."/>
        </authorList>
    </citation>
    <scope>NUCLEOTIDE SEQUENCE [LARGE SCALE GENOMIC DNA]</scope>
    <source>
        <strain evidence="5 6">DSM 44230</strain>
    </source>
</reference>
<proteinExistence type="predicted"/>
<dbReference type="InterPro" id="IPR027417">
    <property type="entry name" value="P-loop_NTPase"/>
</dbReference>
<evidence type="ECO:0000256" key="3">
    <source>
        <dbReference type="ARBA" id="ARBA00022840"/>
    </source>
</evidence>
<dbReference type="AlphaFoldDB" id="A0A7W7CFR9"/>
<dbReference type="Proteomes" id="UP000533598">
    <property type="component" value="Unassembled WGS sequence"/>
</dbReference>
<dbReference type="PANTHER" id="PTHR42794:SF2">
    <property type="entry name" value="ABC TRANSPORTER ATP-BINDING PROTEIN"/>
    <property type="match status" value="1"/>
</dbReference>
<protein>
    <submittedName>
        <fullName evidence="5">Iron complex transport system ATP-binding protein</fullName>
    </submittedName>
</protein>
<evidence type="ECO:0000256" key="2">
    <source>
        <dbReference type="ARBA" id="ARBA00022741"/>
    </source>
</evidence>
<dbReference type="FunFam" id="3.40.50.300:FF:000134">
    <property type="entry name" value="Iron-enterobactin ABC transporter ATP-binding protein"/>
    <property type="match status" value="1"/>
</dbReference>
<evidence type="ECO:0000259" key="4">
    <source>
        <dbReference type="PROSITE" id="PS50893"/>
    </source>
</evidence>
<dbReference type="PROSITE" id="PS00211">
    <property type="entry name" value="ABC_TRANSPORTER_1"/>
    <property type="match status" value="1"/>
</dbReference>
<keyword evidence="6" id="KW-1185">Reference proteome</keyword>
<evidence type="ECO:0000313" key="6">
    <source>
        <dbReference type="Proteomes" id="UP000533598"/>
    </source>
</evidence>
<dbReference type="GO" id="GO:0005524">
    <property type="term" value="F:ATP binding"/>
    <property type="evidence" value="ECO:0007669"/>
    <property type="project" value="UniProtKB-KW"/>
</dbReference>
<dbReference type="SMART" id="SM00382">
    <property type="entry name" value="AAA"/>
    <property type="match status" value="1"/>
</dbReference>
<dbReference type="InterPro" id="IPR003439">
    <property type="entry name" value="ABC_transporter-like_ATP-bd"/>
</dbReference>
<dbReference type="Gene3D" id="3.40.50.300">
    <property type="entry name" value="P-loop containing nucleotide triphosphate hydrolases"/>
    <property type="match status" value="1"/>
</dbReference>
<sequence length="258" mass="27784">MRLRASGLDCAIGGRTILRGVDLAVEPGEVLGFVGPNGSGKSTLLRVLAGIRAPAAGRILLDGQPLSALSARQRARRIAMVGQEEELPADLLVGELVALGLVPHRAPWAGGDRRERETVRKALSTVDLEDAVDRPVEQLSGGERRRVLLARGLAQDAPLLVLDEPTNHLDIRHQLHLLDLVRGLDRTVLLALHDLNLAADVCDRVVVLHNGEARPAAVPAEALTPSLVREVFGVRATRVTHPDTGRPHLLFTPTLERP</sequence>
<evidence type="ECO:0000313" key="5">
    <source>
        <dbReference type="EMBL" id="MBB4679021.1"/>
    </source>
</evidence>
<name>A0A7W7CFR9_9PSEU</name>
<dbReference type="CDD" id="cd03214">
    <property type="entry name" value="ABC_Iron-Siderophores_B12_Hemin"/>
    <property type="match status" value="1"/>
</dbReference>
<dbReference type="PANTHER" id="PTHR42794">
    <property type="entry name" value="HEMIN IMPORT ATP-BINDING PROTEIN HMUV"/>
    <property type="match status" value="1"/>
</dbReference>
<accession>A0A7W7CFR9</accession>
<dbReference type="PROSITE" id="PS50893">
    <property type="entry name" value="ABC_TRANSPORTER_2"/>
    <property type="match status" value="1"/>
</dbReference>
<keyword evidence="2" id="KW-0547">Nucleotide-binding</keyword>
<keyword evidence="3 5" id="KW-0067">ATP-binding</keyword>
<gene>
    <name evidence="5" type="ORF">HNR67_005139</name>
</gene>
<dbReference type="InterPro" id="IPR017871">
    <property type="entry name" value="ABC_transporter-like_CS"/>
</dbReference>
<keyword evidence="1" id="KW-0813">Transport</keyword>
<dbReference type="InterPro" id="IPR003593">
    <property type="entry name" value="AAA+_ATPase"/>
</dbReference>
<comment type="caution">
    <text evidence="5">The sequence shown here is derived from an EMBL/GenBank/DDBJ whole genome shotgun (WGS) entry which is preliminary data.</text>
</comment>
<dbReference type="GO" id="GO:0016887">
    <property type="term" value="F:ATP hydrolysis activity"/>
    <property type="evidence" value="ECO:0007669"/>
    <property type="project" value="InterPro"/>
</dbReference>
<dbReference type="EMBL" id="JACHMH010000001">
    <property type="protein sequence ID" value="MBB4679021.1"/>
    <property type="molecule type" value="Genomic_DNA"/>
</dbReference>
<dbReference type="Pfam" id="PF00005">
    <property type="entry name" value="ABC_tran"/>
    <property type="match status" value="1"/>
</dbReference>
<organism evidence="5 6">
    <name type="scientific">Crossiella cryophila</name>
    <dbReference type="NCBI Taxonomy" id="43355"/>
    <lineage>
        <taxon>Bacteria</taxon>
        <taxon>Bacillati</taxon>
        <taxon>Actinomycetota</taxon>
        <taxon>Actinomycetes</taxon>
        <taxon>Pseudonocardiales</taxon>
        <taxon>Pseudonocardiaceae</taxon>
        <taxon>Crossiella</taxon>
    </lineage>
</organism>
<feature type="domain" description="ABC transporter" evidence="4">
    <location>
        <begin position="3"/>
        <end position="235"/>
    </location>
</feature>
<evidence type="ECO:0000256" key="1">
    <source>
        <dbReference type="ARBA" id="ARBA00022448"/>
    </source>
</evidence>
<dbReference type="SUPFAM" id="SSF52540">
    <property type="entry name" value="P-loop containing nucleoside triphosphate hydrolases"/>
    <property type="match status" value="1"/>
</dbReference>